<evidence type="ECO:0000313" key="2">
    <source>
        <dbReference type="Proteomes" id="UP000215914"/>
    </source>
</evidence>
<proteinExistence type="predicted"/>
<evidence type="ECO:0000313" key="1">
    <source>
        <dbReference type="EMBL" id="OTG32743.1"/>
    </source>
</evidence>
<dbReference type="InParanoid" id="A0A251VBZ6"/>
<keyword evidence="2" id="KW-1185">Reference proteome</keyword>
<name>A0A251VBZ6_HELAN</name>
<dbReference type="AlphaFoldDB" id="A0A251VBZ6"/>
<dbReference type="EMBL" id="CM007892">
    <property type="protein sequence ID" value="OTG32743.1"/>
    <property type="molecule type" value="Genomic_DNA"/>
</dbReference>
<reference evidence="2" key="1">
    <citation type="journal article" date="2017" name="Nature">
        <title>The sunflower genome provides insights into oil metabolism, flowering and Asterid evolution.</title>
        <authorList>
            <person name="Badouin H."/>
            <person name="Gouzy J."/>
            <person name="Grassa C.J."/>
            <person name="Murat F."/>
            <person name="Staton S.E."/>
            <person name="Cottret L."/>
            <person name="Lelandais-Briere C."/>
            <person name="Owens G.L."/>
            <person name="Carrere S."/>
            <person name="Mayjonade B."/>
            <person name="Legrand L."/>
            <person name="Gill N."/>
            <person name="Kane N.C."/>
            <person name="Bowers J.E."/>
            <person name="Hubner S."/>
            <person name="Bellec A."/>
            <person name="Berard A."/>
            <person name="Berges H."/>
            <person name="Blanchet N."/>
            <person name="Boniface M.C."/>
            <person name="Brunel D."/>
            <person name="Catrice O."/>
            <person name="Chaidir N."/>
            <person name="Claudel C."/>
            <person name="Donnadieu C."/>
            <person name="Faraut T."/>
            <person name="Fievet G."/>
            <person name="Helmstetter N."/>
            <person name="King M."/>
            <person name="Knapp S.J."/>
            <person name="Lai Z."/>
            <person name="Le Paslier M.C."/>
            <person name="Lippi Y."/>
            <person name="Lorenzon L."/>
            <person name="Mandel J.R."/>
            <person name="Marage G."/>
            <person name="Marchand G."/>
            <person name="Marquand E."/>
            <person name="Bret-Mestries E."/>
            <person name="Morien E."/>
            <person name="Nambeesan S."/>
            <person name="Nguyen T."/>
            <person name="Pegot-Espagnet P."/>
            <person name="Pouilly N."/>
            <person name="Raftis F."/>
            <person name="Sallet E."/>
            <person name="Schiex T."/>
            <person name="Thomas J."/>
            <person name="Vandecasteele C."/>
            <person name="Vares D."/>
            <person name="Vear F."/>
            <person name="Vautrin S."/>
            <person name="Crespi M."/>
            <person name="Mangin B."/>
            <person name="Burke J.M."/>
            <person name="Salse J."/>
            <person name="Munos S."/>
            <person name="Vincourt P."/>
            <person name="Rieseberg L.H."/>
            <person name="Langlade N.B."/>
        </authorList>
    </citation>
    <scope>NUCLEOTIDE SEQUENCE [LARGE SCALE GENOMIC DNA]</scope>
    <source>
        <strain evidence="2">cv. SF193</strain>
    </source>
</reference>
<gene>
    <name evidence="1" type="ORF">HannXRQ_Chr03g0090031</name>
</gene>
<dbReference type="Proteomes" id="UP000215914">
    <property type="component" value="Chromosome 3"/>
</dbReference>
<protein>
    <submittedName>
        <fullName evidence="1">Uncharacterized protein</fullName>
    </submittedName>
</protein>
<organism evidence="1 2">
    <name type="scientific">Helianthus annuus</name>
    <name type="common">Common sunflower</name>
    <dbReference type="NCBI Taxonomy" id="4232"/>
    <lineage>
        <taxon>Eukaryota</taxon>
        <taxon>Viridiplantae</taxon>
        <taxon>Streptophyta</taxon>
        <taxon>Embryophyta</taxon>
        <taxon>Tracheophyta</taxon>
        <taxon>Spermatophyta</taxon>
        <taxon>Magnoliopsida</taxon>
        <taxon>eudicotyledons</taxon>
        <taxon>Gunneridae</taxon>
        <taxon>Pentapetalae</taxon>
        <taxon>asterids</taxon>
        <taxon>campanulids</taxon>
        <taxon>Asterales</taxon>
        <taxon>Asteraceae</taxon>
        <taxon>Asteroideae</taxon>
        <taxon>Heliantheae alliance</taxon>
        <taxon>Heliantheae</taxon>
        <taxon>Helianthus</taxon>
    </lineage>
</organism>
<sequence length="90" mass="10178">MPRNGTKIIWFWVVKQVVFGLTSLTSLTHYYNPSTHLTRLQLDYNSLTTFQPVLTHLDILVKRACCGGEGRYNVDPSVRCGDASTTVCDR</sequence>
<accession>A0A251VBZ6</accession>